<proteinExistence type="predicted"/>
<comment type="caution">
    <text evidence="1">The sequence shown here is derived from an EMBL/GenBank/DDBJ whole genome shotgun (WGS) entry which is preliminary data.</text>
</comment>
<dbReference type="EMBL" id="SEZJ01000042">
    <property type="protein sequence ID" value="RYU39805.1"/>
    <property type="molecule type" value="Genomic_DNA"/>
</dbReference>
<protein>
    <submittedName>
        <fullName evidence="1">Uncharacterized protein</fullName>
    </submittedName>
</protein>
<name>A0A4Q5K5F3_9GAMM</name>
<evidence type="ECO:0000313" key="1">
    <source>
        <dbReference type="EMBL" id="RYU39805.1"/>
    </source>
</evidence>
<dbReference type="AlphaFoldDB" id="A0A4Q5K5F3"/>
<dbReference type="Proteomes" id="UP000293465">
    <property type="component" value="Unassembled WGS sequence"/>
</dbReference>
<gene>
    <name evidence="1" type="ORF">ERW49_19135</name>
</gene>
<evidence type="ECO:0000313" key="2">
    <source>
        <dbReference type="Proteomes" id="UP000293465"/>
    </source>
</evidence>
<dbReference type="OrthoDB" id="5918006at2"/>
<sequence length="88" mass="10056">MKRAKYHCNGNNCETKQSLFLTPFVRFGFSLFGADKPNILATIGIENTESKALMQNKMRQNHGQLKRELTPEIHELGEIRANLPNLIK</sequence>
<organism evidence="1 2">
    <name type="scientific">Aliivibrio finisterrensis</name>
    <dbReference type="NCBI Taxonomy" id="511998"/>
    <lineage>
        <taxon>Bacteria</taxon>
        <taxon>Pseudomonadati</taxon>
        <taxon>Pseudomonadota</taxon>
        <taxon>Gammaproteobacteria</taxon>
        <taxon>Vibrionales</taxon>
        <taxon>Vibrionaceae</taxon>
        <taxon>Aliivibrio</taxon>
    </lineage>
</organism>
<accession>A0A4Q5K5F3</accession>
<reference evidence="1 2" key="1">
    <citation type="submission" date="2019-02" db="EMBL/GenBank/DDBJ databases">
        <title>Genome sequences of Aliivibrio finisterrensis strains from farmed Atlantic salmon.</title>
        <authorList>
            <person name="Bowman J.P."/>
        </authorList>
    </citation>
    <scope>NUCLEOTIDE SEQUENCE [LARGE SCALE GENOMIC DNA]</scope>
    <source>
        <strain evidence="1 2">A32</strain>
    </source>
</reference>